<dbReference type="EMBL" id="QDKL01000002">
    <property type="protein sequence ID" value="RZF22076.1"/>
    <property type="molecule type" value="Genomic_DNA"/>
</dbReference>
<reference evidence="3" key="1">
    <citation type="journal article" date="2019" name="Int. J. Syst. Evol. Microbiol.">
        <title>Halobacteriovorax valvorus sp. nov., a novel prokaryotic predator isolated from coastal seawater of China.</title>
        <authorList>
            <person name="Chen M.-X."/>
        </authorList>
    </citation>
    <scope>NUCLEOTIDE SEQUENCE [LARGE SCALE GENOMIC DNA]</scope>
    <source>
        <strain evidence="3">BL9</strain>
    </source>
</reference>
<feature type="compositionally biased region" description="Basic and acidic residues" evidence="1">
    <location>
        <begin position="14"/>
        <end position="32"/>
    </location>
</feature>
<evidence type="ECO:0008006" key="4">
    <source>
        <dbReference type="Google" id="ProtNLM"/>
    </source>
</evidence>
<dbReference type="Proteomes" id="UP000443582">
    <property type="component" value="Unassembled WGS sequence"/>
</dbReference>
<keyword evidence="3" id="KW-1185">Reference proteome</keyword>
<evidence type="ECO:0000256" key="1">
    <source>
        <dbReference type="SAM" id="MobiDB-lite"/>
    </source>
</evidence>
<feature type="region of interest" description="Disordered" evidence="1">
    <location>
        <begin position="1"/>
        <end position="32"/>
    </location>
</feature>
<accession>A0ABY0IGK0</accession>
<proteinExistence type="predicted"/>
<protein>
    <recommendedName>
        <fullName evidence="4">Anti-sigma-28 factor FlgM C-terminal domain-containing protein</fullName>
    </recommendedName>
</protein>
<evidence type="ECO:0000313" key="2">
    <source>
        <dbReference type="EMBL" id="RZF22076.1"/>
    </source>
</evidence>
<organism evidence="2 3">
    <name type="scientific">Halobacteriovorax vibrionivorans</name>
    <dbReference type="NCBI Taxonomy" id="2152716"/>
    <lineage>
        <taxon>Bacteria</taxon>
        <taxon>Pseudomonadati</taxon>
        <taxon>Bdellovibrionota</taxon>
        <taxon>Bacteriovoracia</taxon>
        <taxon>Bacteriovoracales</taxon>
        <taxon>Halobacteriovoraceae</taxon>
        <taxon>Halobacteriovorax</taxon>
    </lineage>
</organism>
<sequence>MGVKKYTNLYMGARSHEHEAPTTSKEHNKQQDKLEIEQLKKAIADRFKDPEQVKKAARIIEEMLNR</sequence>
<gene>
    <name evidence="2" type="ORF">DAY19_10365</name>
</gene>
<name>A0ABY0IGK0_9BACT</name>
<comment type="caution">
    <text evidence="2">The sequence shown here is derived from an EMBL/GenBank/DDBJ whole genome shotgun (WGS) entry which is preliminary data.</text>
</comment>
<evidence type="ECO:0000313" key="3">
    <source>
        <dbReference type="Proteomes" id="UP000443582"/>
    </source>
</evidence>
<dbReference type="RefSeq" id="WP_115362094.1">
    <property type="nucleotide sequence ID" value="NZ_QDKL01000002.1"/>
</dbReference>